<evidence type="ECO:0000256" key="5">
    <source>
        <dbReference type="ARBA" id="ARBA00022801"/>
    </source>
</evidence>
<feature type="signal peptide" evidence="8">
    <location>
        <begin position="1"/>
        <end position="22"/>
    </location>
</feature>
<organism evidence="10 11">
    <name type="scientific">Actinoplanes sandaracinus</name>
    <dbReference type="NCBI Taxonomy" id="3045177"/>
    <lineage>
        <taxon>Bacteria</taxon>
        <taxon>Bacillati</taxon>
        <taxon>Actinomycetota</taxon>
        <taxon>Actinomycetes</taxon>
        <taxon>Micromonosporales</taxon>
        <taxon>Micromonosporaceae</taxon>
        <taxon>Actinoplanes</taxon>
    </lineage>
</organism>
<name>A0ABT6WGW4_9ACTN</name>
<dbReference type="Gene3D" id="3.10.450.490">
    <property type="match status" value="1"/>
</dbReference>
<keyword evidence="2" id="KW-0645">Protease</keyword>
<dbReference type="InterPro" id="IPR011096">
    <property type="entry name" value="FTP_domain"/>
</dbReference>
<dbReference type="PANTHER" id="PTHR33794:SF1">
    <property type="entry name" value="BACILLOLYSIN"/>
    <property type="match status" value="1"/>
</dbReference>
<dbReference type="Pfam" id="PF07504">
    <property type="entry name" value="FTP"/>
    <property type="match status" value="1"/>
</dbReference>
<dbReference type="InterPro" id="IPR013856">
    <property type="entry name" value="Peptidase_M4_domain"/>
</dbReference>
<evidence type="ECO:0000259" key="9">
    <source>
        <dbReference type="PROSITE" id="PS51829"/>
    </source>
</evidence>
<dbReference type="PRINTS" id="PR00730">
    <property type="entry name" value="THERMOLYSIN"/>
</dbReference>
<dbReference type="InterPro" id="IPR001570">
    <property type="entry name" value="Peptidase_M4_C_domain"/>
</dbReference>
<keyword evidence="3" id="KW-0479">Metal-binding</keyword>
<dbReference type="CDD" id="cd09597">
    <property type="entry name" value="M4_TLP"/>
    <property type="match status" value="1"/>
</dbReference>
<keyword evidence="5" id="KW-0378">Hydrolase</keyword>
<dbReference type="InterPro" id="IPR008979">
    <property type="entry name" value="Galactose-bd-like_sf"/>
</dbReference>
<comment type="similarity">
    <text evidence="1">Belongs to the peptidase M4 family.</text>
</comment>
<feature type="domain" description="P/Homo B" evidence="9">
    <location>
        <begin position="635"/>
        <end position="753"/>
    </location>
</feature>
<sequence length="753" mass="76675">MKKPFALASITALVGSALVATAASGTAAPPSPVTPPSEAQAISRADSLVDTRPADIAAGAGDSYSVYRTKVDANGAAHVRYTRSYQGLRVYGGDFVVHTRPDGAFDGASVGLDAPLTLSATPKVTAATAAKAAKERFAGEITGSEIPELFIDASTGNGRLAWETVVSGWGTDKQTPSRLHVITDAVTGAHIGEFDDIETVAGTGASVYSGNVSVDTTLSGSTYSMIDPSHGNGRTCDMNNGTSTCTTFTDADNAWGTGATGNRQSAGVDAHFGAAKTYDYFKNVHGRNGIFGNGTGVPSRVHYGNAYVNAFWDGSQMTYGDGSGNTRPLVSLDVAGHEMAHGVTENVVSGGLTYSGESGGLNEATSDIFGSMVEFYANTSADPGDYQVGEKIDIRGNGTPLRYMYNPTLDGSSHGCWATNTNSIDVHYSSGPANHFFFNLAEGTGATSFGTSPVCGSAPAVTGIGRDKAAAIWYRALDVYFTSNTRYVNTSTPANTSRAYTLRAATDLYGSCSAEYKAVQAAWTAVNVAGNDATCSTGNDFSVTVAPAAASVDPGSSATATVNTAVTNGSAQTVTFSAAGLPAGATATFSPASVTAGGASTVTIATTSATPAGTYSVTLNGAGGSVTRSATFTLTVNGAAGCTAGNASDVAIPDNTTVFSAVTISGCARNASATSKVDVNIVHTYVGDLVVALVAPDGTAYTLRNRTGGSADNIVTSYTTNLSTEAANGQWRLRVQDAASADTGYINSWTLTL</sequence>
<dbReference type="PROSITE" id="PS51829">
    <property type="entry name" value="P_HOMO_B"/>
    <property type="match status" value="1"/>
</dbReference>
<dbReference type="Pfam" id="PF02868">
    <property type="entry name" value="Peptidase_M4_C"/>
    <property type="match status" value="1"/>
</dbReference>
<dbReference type="Pfam" id="PF01483">
    <property type="entry name" value="P_proprotein"/>
    <property type="match status" value="1"/>
</dbReference>
<proteinExistence type="inferred from homology"/>
<dbReference type="Gene3D" id="2.60.120.260">
    <property type="entry name" value="Galactose-binding domain-like"/>
    <property type="match status" value="1"/>
</dbReference>
<keyword evidence="11" id="KW-1185">Reference proteome</keyword>
<dbReference type="PANTHER" id="PTHR33794">
    <property type="entry name" value="BACILLOLYSIN"/>
    <property type="match status" value="1"/>
</dbReference>
<dbReference type="Pfam" id="PF01447">
    <property type="entry name" value="Peptidase_M4"/>
    <property type="match status" value="1"/>
</dbReference>
<dbReference type="Gene3D" id="1.10.390.10">
    <property type="entry name" value="Neutral Protease Domain 2"/>
    <property type="match status" value="1"/>
</dbReference>
<protein>
    <submittedName>
        <fullName evidence="10">M4 family metallopeptidase</fullName>
    </submittedName>
</protein>
<reference evidence="10 11" key="1">
    <citation type="submission" date="2023-05" db="EMBL/GenBank/DDBJ databases">
        <title>Actinoplanes sp. NEAU-A12 genome sequencing.</title>
        <authorList>
            <person name="Wang Z.-S."/>
        </authorList>
    </citation>
    <scope>NUCLEOTIDE SEQUENCE [LARGE SCALE GENOMIC DNA]</scope>
    <source>
        <strain evidence="10 11">NEAU-A12</strain>
    </source>
</reference>
<dbReference type="InterPro" id="IPR027268">
    <property type="entry name" value="Peptidase_M4/M1_CTD_sf"/>
</dbReference>
<feature type="chain" id="PRO_5046823105" evidence="8">
    <location>
        <begin position="23"/>
        <end position="753"/>
    </location>
</feature>
<dbReference type="SUPFAM" id="SSF49785">
    <property type="entry name" value="Galactose-binding domain-like"/>
    <property type="match status" value="1"/>
</dbReference>
<keyword evidence="4 8" id="KW-0732">Signal</keyword>
<keyword evidence="7" id="KW-0482">Metalloprotease</keyword>
<evidence type="ECO:0000313" key="10">
    <source>
        <dbReference type="EMBL" id="MDI6098972.1"/>
    </source>
</evidence>
<evidence type="ECO:0000256" key="7">
    <source>
        <dbReference type="ARBA" id="ARBA00023049"/>
    </source>
</evidence>
<dbReference type="SUPFAM" id="SSF55486">
    <property type="entry name" value="Metalloproteases ('zincins'), catalytic domain"/>
    <property type="match status" value="1"/>
</dbReference>
<dbReference type="InterPro" id="IPR023612">
    <property type="entry name" value="Peptidase_M4"/>
</dbReference>
<keyword evidence="6" id="KW-0862">Zinc</keyword>
<dbReference type="Proteomes" id="UP001241758">
    <property type="component" value="Unassembled WGS sequence"/>
</dbReference>
<dbReference type="EMBL" id="JASCTH010000005">
    <property type="protein sequence ID" value="MDI6098972.1"/>
    <property type="molecule type" value="Genomic_DNA"/>
</dbReference>
<evidence type="ECO:0000256" key="6">
    <source>
        <dbReference type="ARBA" id="ARBA00022833"/>
    </source>
</evidence>
<evidence type="ECO:0000256" key="2">
    <source>
        <dbReference type="ARBA" id="ARBA00022670"/>
    </source>
</evidence>
<evidence type="ECO:0000256" key="1">
    <source>
        <dbReference type="ARBA" id="ARBA00009388"/>
    </source>
</evidence>
<dbReference type="Gene3D" id="3.10.170.10">
    <property type="match status" value="1"/>
</dbReference>
<evidence type="ECO:0000313" key="11">
    <source>
        <dbReference type="Proteomes" id="UP001241758"/>
    </source>
</evidence>
<comment type="caution">
    <text evidence="10">The sequence shown here is derived from an EMBL/GenBank/DDBJ whole genome shotgun (WGS) entry which is preliminary data.</text>
</comment>
<gene>
    <name evidence="10" type="ORF">QLQ12_10205</name>
</gene>
<dbReference type="InterPro" id="IPR050728">
    <property type="entry name" value="Zinc_Metalloprotease_M4"/>
</dbReference>
<evidence type="ECO:0000256" key="3">
    <source>
        <dbReference type="ARBA" id="ARBA00022723"/>
    </source>
</evidence>
<dbReference type="RefSeq" id="WP_282758905.1">
    <property type="nucleotide sequence ID" value="NZ_JASCTH010000005.1"/>
</dbReference>
<evidence type="ECO:0000256" key="4">
    <source>
        <dbReference type="ARBA" id="ARBA00022729"/>
    </source>
</evidence>
<accession>A0ABT6WGW4</accession>
<dbReference type="InterPro" id="IPR002884">
    <property type="entry name" value="P_dom"/>
</dbReference>
<evidence type="ECO:0000256" key="8">
    <source>
        <dbReference type="SAM" id="SignalP"/>
    </source>
</evidence>